<dbReference type="EMBL" id="JACIJP010000003">
    <property type="protein sequence ID" value="MBB6124661.1"/>
    <property type="molecule type" value="Genomic_DNA"/>
</dbReference>
<dbReference type="InterPro" id="IPR027051">
    <property type="entry name" value="XdhC_Rossmann_dom"/>
</dbReference>
<dbReference type="InterPro" id="IPR003777">
    <property type="entry name" value="XdhC_CoxI"/>
</dbReference>
<dbReference type="Pfam" id="PF02625">
    <property type="entry name" value="XdhC_CoxI"/>
    <property type="match status" value="1"/>
</dbReference>
<dbReference type="InterPro" id="IPR052698">
    <property type="entry name" value="MoCofactor_Util/Proc"/>
</dbReference>
<sequence length="326" mass="34409">MAITDAPEDVLRFLAARGSAGERTALVTLTGIEGSTSRGIGTIMAVAEDGACAGSFSGGCIEKAVVAEAIDAIRDGDARLVRFGAGSPYIDIRLPCGSGIDLLFSPLPPAAPVGAALELLAARKPVCLALDRDGRVGIDPLPQGAMLSRWIGEAFALVIAPPLRIVLIGQGEELTGTARLAACYGARVEAYTPDEGNAALLRTEGIAVQHLRSSRTLPDISPDPWSALLFLFHDRDWEEHLVAQALKDDYFYIGALGSRKTHEGRLTLLEAQGVSAELRARLRGPIGMIPATRDPQMLALSVLGEVAACYRDAVMVGVQAKVEQCE</sequence>
<evidence type="ECO:0000259" key="2">
    <source>
        <dbReference type="Pfam" id="PF13478"/>
    </source>
</evidence>
<protein>
    <submittedName>
        <fullName evidence="3">Xanthine dehydrogenase accessory factor</fullName>
    </submittedName>
</protein>
<dbReference type="Pfam" id="PF13478">
    <property type="entry name" value="XdhC_C"/>
    <property type="match status" value="1"/>
</dbReference>
<organism evidence="3 4">
    <name type="scientific">Sphingobium subterraneum</name>
    <dbReference type="NCBI Taxonomy" id="627688"/>
    <lineage>
        <taxon>Bacteria</taxon>
        <taxon>Pseudomonadati</taxon>
        <taxon>Pseudomonadota</taxon>
        <taxon>Alphaproteobacteria</taxon>
        <taxon>Sphingomonadales</taxon>
        <taxon>Sphingomonadaceae</taxon>
        <taxon>Sphingobium</taxon>
    </lineage>
</organism>
<comment type="caution">
    <text evidence="3">The sequence shown here is derived from an EMBL/GenBank/DDBJ whole genome shotgun (WGS) entry which is preliminary data.</text>
</comment>
<evidence type="ECO:0000313" key="4">
    <source>
        <dbReference type="Proteomes" id="UP000552700"/>
    </source>
</evidence>
<name>A0A841J924_9SPHN</name>
<feature type="domain" description="XdhC- CoxI" evidence="1">
    <location>
        <begin position="20"/>
        <end position="84"/>
    </location>
</feature>
<evidence type="ECO:0000259" key="1">
    <source>
        <dbReference type="Pfam" id="PF02625"/>
    </source>
</evidence>
<dbReference type="Gene3D" id="3.40.50.720">
    <property type="entry name" value="NAD(P)-binding Rossmann-like Domain"/>
    <property type="match status" value="1"/>
</dbReference>
<gene>
    <name evidence="3" type="ORF">FHS92_002406</name>
</gene>
<dbReference type="AlphaFoldDB" id="A0A841J924"/>
<proteinExistence type="predicted"/>
<dbReference type="RefSeq" id="WP_184080911.1">
    <property type="nucleotide sequence ID" value="NZ_JACIJP010000003.1"/>
</dbReference>
<accession>A0A841J924</accession>
<dbReference type="Proteomes" id="UP000552700">
    <property type="component" value="Unassembled WGS sequence"/>
</dbReference>
<dbReference type="PANTHER" id="PTHR30388:SF4">
    <property type="entry name" value="MOLYBDENUM COFACTOR INSERTION CHAPERONE PAOD"/>
    <property type="match status" value="1"/>
</dbReference>
<dbReference type="PANTHER" id="PTHR30388">
    <property type="entry name" value="ALDEHYDE OXIDOREDUCTASE MOLYBDENUM COFACTOR ASSEMBLY PROTEIN"/>
    <property type="match status" value="1"/>
</dbReference>
<feature type="domain" description="XdhC Rossmann" evidence="2">
    <location>
        <begin position="166"/>
        <end position="306"/>
    </location>
</feature>
<keyword evidence="4" id="KW-1185">Reference proteome</keyword>
<reference evidence="3 4" key="1">
    <citation type="submission" date="2020-08" db="EMBL/GenBank/DDBJ databases">
        <title>Genomic Encyclopedia of Type Strains, Phase IV (KMG-IV): sequencing the most valuable type-strain genomes for metagenomic binning, comparative biology and taxonomic classification.</title>
        <authorList>
            <person name="Goeker M."/>
        </authorList>
    </citation>
    <scope>NUCLEOTIDE SEQUENCE [LARGE SCALE GENOMIC DNA]</scope>
    <source>
        <strain evidence="3 4">DSM 102255</strain>
    </source>
</reference>
<evidence type="ECO:0000313" key="3">
    <source>
        <dbReference type="EMBL" id="MBB6124661.1"/>
    </source>
</evidence>